<dbReference type="InterPro" id="IPR038186">
    <property type="entry name" value="CHAD_dom_sf"/>
</dbReference>
<dbReference type="InterPro" id="IPR007899">
    <property type="entry name" value="CHAD_dom"/>
</dbReference>
<protein>
    <submittedName>
        <fullName evidence="2">CHAD domain-containing protein</fullName>
    </submittedName>
</protein>
<evidence type="ECO:0000313" key="3">
    <source>
        <dbReference type="Proteomes" id="UP000595857"/>
    </source>
</evidence>
<proteinExistence type="predicted"/>
<dbReference type="EMBL" id="CP068046">
    <property type="protein sequence ID" value="QQR40350.1"/>
    <property type="molecule type" value="Genomic_DNA"/>
</dbReference>
<dbReference type="PANTHER" id="PTHR39339:SF1">
    <property type="entry name" value="CHAD DOMAIN-CONTAINING PROTEIN"/>
    <property type="match status" value="1"/>
</dbReference>
<dbReference type="PANTHER" id="PTHR39339">
    <property type="entry name" value="SLR1444 PROTEIN"/>
    <property type="match status" value="1"/>
</dbReference>
<organism evidence="2 3">
    <name type="scientific">Devosia rhizoryzae</name>
    <dbReference type="NCBI Taxonomy" id="2774137"/>
    <lineage>
        <taxon>Bacteria</taxon>
        <taxon>Pseudomonadati</taxon>
        <taxon>Pseudomonadota</taxon>
        <taxon>Alphaproteobacteria</taxon>
        <taxon>Hyphomicrobiales</taxon>
        <taxon>Devosiaceae</taxon>
        <taxon>Devosia</taxon>
    </lineage>
</organism>
<dbReference type="SMART" id="SM00880">
    <property type="entry name" value="CHAD"/>
    <property type="match status" value="1"/>
</dbReference>
<name>A0ABX7C7W6_9HYPH</name>
<accession>A0ABX7C7W6</accession>
<feature type="domain" description="CHAD" evidence="1">
    <location>
        <begin position="20"/>
        <end position="285"/>
    </location>
</feature>
<dbReference type="PROSITE" id="PS51708">
    <property type="entry name" value="CHAD"/>
    <property type="match status" value="1"/>
</dbReference>
<evidence type="ECO:0000259" key="1">
    <source>
        <dbReference type="PROSITE" id="PS51708"/>
    </source>
</evidence>
<dbReference type="Gene3D" id="1.40.20.10">
    <property type="entry name" value="CHAD domain"/>
    <property type="match status" value="1"/>
</dbReference>
<reference evidence="2 3" key="1">
    <citation type="submission" date="2021-01" db="EMBL/GenBank/DDBJ databases">
        <title>Genome seq and assembly of Devosia sp. LEGU1.</title>
        <authorList>
            <person name="Chhetri G."/>
        </authorList>
    </citation>
    <scope>NUCLEOTIDE SEQUENCE [LARGE SCALE GENOMIC DNA]</scope>
    <source>
        <strain evidence="2 3">LEGU1</strain>
    </source>
</reference>
<sequence>MPKLCAIQLGLSMSFAFQSRSRAGHQVRVIAGEQIGKALASAHGGGDFDKTVHSLRRRCKKVRGLLRLVQPNFADFKKENAALRDAANLLGGARDARVIVETLDGLTIPGHSQAAREYLVARAKRSEAASKKQNPLEQFAEIFEKIGDRAKEWSFDTNGFDLVGDGLEKTYRHFLRDFDGAEGEQTATAMHEWRKQAKYHWYHVTLLAKSAADLLEPRAKALDHLGENLGDHHNLAVLTDVLNAAEEDLGDLGPILVAVAKRQEELGEQAFALGHQLAAEKPGALRKRFESYWSLLPEKG</sequence>
<dbReference type="RefSeq" id="WP_201635614.1">
    <property type="nucleotide sequence ID" value="NZ_CP068046.1"/>
</dbReference>
<evidence type="ECO:0000313" key="2">
    <source>
        <dbReference type="EMBL" id="QQR40350.1"/>
    </source>
</evidence>
<dbReference type="Proteomes" id="UP000595857">
    <property type="component" value="Chromosome"/>
</dbReference>
<dbReference type="Pfam" id="PF05235">
    <property type="entry name" value="CHAD"/>
    <property type="match status" value="1"/>
</dbReference>
<keyword evidence="3" id="KW-1185">Reference proteome</keyword>
<gene>
    <name evidence="2" type="ORF">JI748_04900</name>
</gene>